<keyword evidence="2" id="KW-1185">Reference proteome</keyword>
<sequence length="318" mass="35710">MSAKTVHIESTTQFSNLLSSSAIVVADFYADWCGPCRQIAPIYEQLSEQLSRPNRITFTKINTDRQQELSQAYGVTAMPTFMIFKNAQKIENIQGADARRLSAAIKKVAEEANKIDSGADDAASSSGTHWRGAPLPRGYEDVTSQVSMLGLDMLNWESSKGGVRTLFATSKPKEDDEKDYVESDTDEQLMLYIPFQSTIKVHSLHITSQPKDTDDDEKPSRPKVLKIFTNRPQTLSFDDADSMQATQDVTLEEKDWDPETNTAKVELRFVKFQNVTSLVIFVVESEGDNEKVRIDRIRIIGETGEKRDGKIEKIAQDD</sequence>
<comment type="caution">
    <text evidence="1">The sequence shown here is derived from an EMBL/GenBank/DDBJ whole genome shotgun (WGS) entry which is preliminary data.</text>
</comment>
<reference evidence="1" key="1">
    <citation type="submission" date="2022-10" db="EMBL/GenBank/DDBJ databases">
        <title>Culturing micro-colonial fungi from biological soil crusts in the Mojave desert and describing Neophaeococcomyces mojavensis, and introducing the new genera and species Taxawa tesnikishii.</title>
        <authorList>
            <person name="Kurbessoian T."/>
            <person name="Stajich J.E."/>
        </authorList>
    </citation>
    <scope>NUCLEOTIDE SEQUENCE</scope>
    <source>
        <strain evidence="1">JES_112</strain>
    </source>
</reference>
<evidence type="ECO:0000313" key="1">
    <source>
        <dbReference type="EMBL" id="KAJ9653099.1"/>
    </source>
</evidence>
<dbReference type="Proteomes" id="UP001172386">
    <property type="component" value="Unassembled WGS sequence"/>
</dbReference>
<proteinExistence type="predicted"/>
<accession>A0ACC2ZZU0</accession>
<evidence type="ECO:0000313" key="2">
    <source>
        <dbReference type="Proteomes" id="UP001172386"/>
    </source>
</evidence>
<protein>
    <submittedName>
        <fullName evidence="1">Thioredoxin-like protein 1</fullName>
    </submittedName>
</protein>
<name>A0ACC2ZZU0_9EURO</name>
<dbReference type="EMBL" id="JAPDRQ010000167">
    <property type="protein sequence ID" value="KAJ9653099.1"/>
    <property type="molecule type" value="Genomic_DNA"/>
</dbReference>
<organism evidence="1 2">
    <name type="scientific">Neophaeococcomyces mojaviensis</name>
    <dbReference type="NCBI Taxonomy" id="3383035"/>
    <lineage>
        <taxon>Eukaryota</taxon>
        <taxon>Fungi</taxon>
        <taxon>Dikarya</taxon>
        <taxon>Ascomycota</taxon>
        <taxon>Pezizomycotina</taxon>
        <taxon>Eurotiomycetes</taxon>
        <taxon>Chaetothyriomycetidae</taxon>
        <taxon>Chaetothyriales</taxon>
        <taxon>Chaetothyriales incertae sedis</taxon>
        <taxon>Neophaeococcomyces</taxon>
    </lineage>
</organism>
<gene>
    <name evidence="1" type="primary">txl1</name>
    <name evidence="1" type="ORF">H2198_007674</name>
</gene>